<proteinExistence type="predicted"/>
<dbReference type="EMBL" id="JAPFCC010000001">
    <property type="protein sequence ID" value="MCW7553328.1"/>
    <property type="molecule type" value="Genomic_DNA"/>
</dbReference>
<evidence type="ECO:0000256" key="1">
    <source>
        <dbReference type="SAM" id="Coils"/>
    </source>
</evidence>
<accession>A0ABT3MVE3</accession>
<protein>
    <submittedName>
        <fullName evidence="2">Uncharacterized protein</fullName>
    </submittedName>
</protein>
<name>A0ABT3MVE3_9GAMM</name>
<reference evidence="2 3" key="1">
    <citation type="submission" date="2022-10" db="EMBL/GenBank/DDBJ databases">
        <title>High-quality genome sequences of two octocoral-associated bacteria, Endozoicomonas euniceicola EF212 and Endozoicomonas gorgoniicola PS125.</title>
        <authorList>
            <person name="Chiou Y.-J."/>
            <person name="Chen Y.-H."/>
        </authorList>
    </citation>
    <scope>NUCLEOTIDE SEQUENCE [LARGE SCALE GENOMIC DNA]</scope>
    <source>
        <strain evidence="2 3">PS125</strain>
    </source>
</reference>
<dbReference type="Proteomes" id="UP001209854">
    <property type="component" value="Unassembled WGS sequence"/>
</dbReference>
<keyword evidence="1" id="KW-0175">Coiled coil</keyword>
<feature type="coiled-coil region" evidence="1">
    <location>
        <begin position="53"/>
        <end position="132"/>
    </location>
</feature>
<keyword evidence="3" id="KW-1185">Reference proteome</keyword>
<evidence type="ECO:0000313" key="3">
    <source>
        <dbReference type="Proteomes" id="UP001209854"/>
    </source>
</evidence>
<gene>
    <name evidence="2" type="ORF">NX722_11900</name>
</gene>
<dbReference type="RefSeq" id="WP_265442353.1">
    <property type="nucleotide sequence ID" value="NZ_JAPFCC010000001.1"/>
</dbReference>
<sequence length="142" mass="16415">MGENQGSWIKYNSPAIPDPKVLLLKRTNMKSIAIAIILTVFSLGEKASAIPPEELLQQLLQSTKEERQRILQELEFTPEEQEKLLPLLQLQAESLQELQEFQQQLDNVRAEQAQVQQELQELENERLNQFLDCQPQADQFSE</sequence>
<comment type="caution">
    <text evidence="2">The sequence shown here is derived from an EMBL/GenBank/DDBJ whole genome shotgun (WGS) entry which is preliminary data.</text>
</comment>
<organism evidence="2 3">
    <name type="scientific">Endozoicomonas gorgoniicola</name>
    <dbReference type="NCBI Taxonomy" id="1234144"/>
    <lineage>
        <taxon>Bacteria</taxon>
        <taxon>Pseudomonadati</taxon>
        <taxon>Pseudomonadota</taxon>
        <taxon>Gammaproteobacteria</taxon>
        <taxon>Oceanospirillales</taxon>
        <taxon>Endozoicomonadaceae</taxon>
        <taxon>Endozoicomonas</taxon>
    </lineage>
</organism>
<evidence type="ECO:0000313" key="2">
    <source>
        <dbReference type="EMBL" id="MCW7553328.1"/>
    </source>
</evidence>